<comment type="caution">
    <text evidence="4">The sequence shown here is derived from an EMBL/GenBank/DDBJ whole genome shotgun (WGS) entry which is preliminary data.</text>
</comment>
<protein>
    <recommendedName>
        <fullName evidence="6">UBA domain-containing protein</fullName>
    </recommendedName>
</protein>
<feature type="domain" description="Strawberry notch helicase C" evidence="2">
    <location>
        <begin position="3"/>
        <end position="335"/>
    </location>
</feature>
<evidence type="ECO:0000259" key="2">
    <source>
        <dbReference type="Pfam" id="PF13871"/>
    </source>
</evidence>
<feature type="region of interest" description="Disordered" evidence="1">
    <location>
        <begin position="928"/>
        <end position="1090"/>
    </location>
</feature>
<dbReference type="EMBL" id="BNCP01000015">
    <property type="protein sequence ID" value="GIL79153.1"/>
    <property type="molecule type" value="Genomic_DNA"/>
</dbReference>
<feature type="region of interest" description="Disordered" evidence="1">
    <location>
        <begin position="187"/>
        <end position="210"/>
    </location>
</feature>
<feature type="compositionally biased region" description="Basic and acidic residues" evidence="1">
    <location>
        <begin position="1001"/>
        <end position="1015"/>
    </location>
</feature>
<evidence type="ECO:0000313" key="5">
    <source>
        <dbReference type="Proteomes" id="UP000747110"/>
    </source>
</evidence>
<dbReference type="AlphaFoldDB" id="A0A8J4CFJ3"/>
<feature type="non-terminal residue" evidence="4">
    <location>
        <position position="1"/>
    </location>
</feature>
<organism evidence="4 5">
    <name type="scientific">Volvox reticuliferus</name>
    <dbReference type="NCBI Taxonomy" id="1737510"/>
    <lineage>
        <taxon>Eukaryota</taxon>
        <taxon>Viridiplantae</taxon>
        <taxon>Chlorophyta</taxon>
        <taxon>core chlorophytes</taxon>
        <taxon>Chlorophyceae</taxon>
        <taxon>CS clade</taxon>
        <taxon>Chlamydomonadales</taxon>
        <taxon>Volvocaceae</taxon>
        <taxon>Volvox</taxon>
    </lineage>
</organism>
<feature type="compositionally biased region" description="Low complexity" evidence="1">
    <location>
        <begin position="620"/>
        <end position="650"/>
    </location>
</feature>
<evidence type="ECO:0000313" key="4">
    <source>
        <dbReference type="EMBL" id="GIL79153.1"/>
    </source>
</evidence>
<sequence length="1169" mass="120442">RLRLVYELRAKPDSCEMDSLNIAEKDAFLRGSKFVAIISDAASTGISLHASRTAPNQRRRRHLTIELPWSADKAIQQLGRSHRSNQVSAPLYKLISTRIGGEKRFAAAVARRLQSLGALTRGDRRAASGVDLSDNNFDSPIGRKSLRRMYDHIMLPTPVLPQGVTLADIFREHPALSRALGGGIRLGGGGTGATEERSLAPADPGYSSGSGSGPGSVALFDFDDPAVVSLHVAVLHESCRRSCEVMGLDLPAPKPGAVAAVAAASGRGDAAAEDAGSKGADEGRGNSGDVRRFLNRLLGLRVEAQGLLFAYYAAVLGAEIQKARAEGKYSEGLADVAGTRIHLQSRNVLWVDPLSKLVTTNTAFSVDRGLSWEAAKRRLERERLPGDSSGFRMSRRPLGSTYLVLLALQKPGARNLFSIARPNTGAAYFDMDRSDLEAKYLPPPVSGSPAEAQLEGLWRAAYEAALSQCSHGPGCRLGPDCAVGRRITTVNVLSGSVVRVWGVLEAVLSRREMELPKMERMLRVVRVEWDDNEGNGGGASGGEDGSAQQVRQDCGSRRDSAADMTEKPQSSGSPQVILSCSTDGADGGGDGDIASAPVVDAAAGPSDTAVGDTNQGPGGSTAPAAAGNGRRQCNSADADGCAASSSHSSQQHVVGVRYPAALLGEVVLALTATSVQNALAQMQAAGPLSQRTPHASTAVALIPPDNPTQVDSRALAQAFRPPRTLLHFFRKPDLGQVGSQGGIGEVSSGTGSHVPADNGADLAAAAAAAGSAAGVAKGSALLIAATKRERELMVGKTGAVKAEGLGPLSQQPQLRRLPVQGDLGVDASGREFTAPPSSAQPAKRPRLAVAPLSGRGAGPKQQQQHQQQLPSGCCNGGGGIMVAFARGQQIQARQQQQRRVGGGSQGPAAAAVADDDVIDVVSVDLSERTPCDGSASVDTPKPSAPSCDVVMVDSSDDDNGDGATGVGTSAEATGRKSGGGVTLGYGDGGGRASAGTVGARDVGKDERNFKDSGDGDEHDADSEGDEVEDDDGADEDFIAEDDEGGKDGDDWQPTKQRGNGAAAGLATGNGTCGHNRGRGSRGRGHGRSGYLTAKRGSLGMRQAAISRGGVGGVTGAYGGSCGGSGESAAVTATVAKLRGMGFSARQAEKASWMARGDFARAVELCLQGM</sequence>
<dbReference type="CDD" id="cd14270">
    <property type="entry name" value="UBA"/>
    <property type="match status" value="1"/>
</dbReference>
<dbReference type="InterPro" id="IPR026741">
    <property type="entry name" value="SNO"/>
</dbReference>
<evidence type="ECO:0000259" key="3">
    <source>
        <dbReference type="Pfam" id="PF25373"/>
    </source>
</evidence>
<dbReference type="PANTHER" id="PTHR12706:SF33">
    <property type="entry name" value="PROTEIN WITH HELICASE_C DOMAIN"/>
    <property type="match status" value="1"/>
</dbReference>
<feature type="compositionally biased region" description="Basic residues" evidence="1">
    <location>
        <begin position="1075"/>
        <end position="1086"/>
    </location>
</feature>
<reference evidence="4" key="1">
    <citation type="journal article" date="2021" name="Proc. Natl. Acad. Sci. U.S.A.">
        <title>Three genomes in the algal genus Volvox reveal the fate of a haploid sex-determining region after a transition to homothallism.</title>
        <authorList>
            <person name="Yamamoto K."/>
            <person name="Hamaji T."/>
            <person name="Kawai-Toyooka H."/>
            <person name="Matsuzaki R."/>
            <person name="Takahashi F."/>
            <person name="Nishimura Y."/>
            <person name="Kawachi M."/>
            <person name="Noguchi H."/>
            <person name="Minakuchi Y."/>
            <person name="Umen J.G."/>
            <person name="Toyoda A."/>
            <person name="Nozaki H."/>
        </authorList>
    </citation>
    <scope>NUCLEOTIDE SEQUENCE</scope>
    <source>
        <strain evidence="4">NIES-3786</strain>
    </source>
</reference>
<feature type="compositionally biased region" description="Gly residues" evidence="1">
    <location>
        <begin position="976"/>
        <end position="992"/>
    </location>
</feature>
<name>A0A8J4CFJ3_9CHLO</name>
<feature type="compositionally biased region" description="Basic and acidic residues" evidence="1">
    <location>
        <begin position="554"/>
        <end position="566"/>
    </location>
</feature>
<dbReference type="Pfam" id="PF25373">
    <property type="entry name" value="SBNO"/>
    <property type="match status" value="1"/>
</dbReference>
<proteinExistence type="predicted"/>
<feature type="region of interest" description="Disordered" evidence="1">
    <location>
        <begin position="533"/>
        <end position="650"/>
    </location>
</feature>
<dbReference type="Proteomes" id="UP000747110">
    <property type="component" value="Unassembled WGS sequence"/>
</dbReference>
<dbReference type="InterPro" id="IPR026937">
    <property type="entry name" value="SBNO_Helicase_C_dom"/>
</dbReference>
<evidence type="ECO:0008006" key="6">
    <source>
        <dbReference type="Google" id="ProtNLM"/>
    </source>
</evidence>
<evidence type="ECO:0000256" key="1">
    <source>
        <dbReference type="SAM" id="MobiDB-lite"/>
    </source>
</evidence>
<dbReference type="GO" id="GO:0006355">
    <property type="term" value="P:regulation of DNA-templated transcription"/>
    <property type="evidence" value="ECO:0007669"/>
    <property type="project" value="InterPro"/>
</dbReference>
<keyword evidence="5" id="KW-1185">Reference proteome</keyword>
<feature type="compositionally biased region" description="Gly residues" evidence="1">
    <location>
        <begin position="534"/>
        <end position="544"/>
    </location>
</feature>
<gene>
    <name evidence="4" type="ORF">Vretifemale_8498</name>
</gene>
<feature type="compositionally biased region" description="Polar residues" evidence="1">
    <location>
        <begin position="567"/>
        <end position="582"/>
    </location>
</feature>
<dbReference type="GO" id="GO:0005634">
    <property type="term" value="C:nucleus"/>
    <property type="evidence" value="ECO:0007669"/>
    <property type="project" value="TreeGrafter"/>
</dbReference>
<accession>A0A8J4CFJ3</accession>
<dbReference type="GO" id="GO:0042393">
    <property type="term" value="F:histone binding"/>
    <property type="evidence" value="ECO:0007669"/>
    <property type="project" value="TreeGrafter"/>
</dbReference>
<dbReference type="InterPro" id="IPR057332">
    <property type="entry name" value="SBNO_a/b_dom"/>
</dbReference>
<dbReference type="GO" id="GO:0031490">
    <property type="term" value="F:chromatin DNA binding"/>
    <property type="evidence" value="ECO:0007669"/>
    <property type="project" value="TreeGrafter"/>
</dbReference>
<feature type="compositionally biased region" description="Low complexity" evidence="1">
    <location>
        <begin position="1058"/>
        <end position="1074"/>
    </location>
</feature>
<dbReference type="OrthoDB" id="421838at2759"/>
<feature type="domain" description="SBNO alpha/beta" evidence="3">
    <location>
        <begin position="370"/>
        <end position="486"/>
    </location>
</feature>
<feature type="compositionally biased region" description="Acidic residues" evidence="1">
    <location>
        <begin position="1016"/>
        <end position="1044"/>
    </location>
</feature>
<dbReference type="PANTHER" id="PTHR12706">
    <property type="entry name" value="STRAWBERRY NOTCH-RELATED"/>
    <property type="match status" value="1"/>
</dbReference>
<feature type="region of interest" description="Disordered" evidence="1">
    <location>
        <begin position="824"/>
        <end position="873"/>
    </location>
</feature>
<dbReference type="Pfam" id="PF13871">
    <property type="entry name" value="Helicase_C_4"/>
    <property type="match status" value="1"/>
</dbReference>